<feature type="domain" description="TonB-dependent receptor plug" evidence="17">
    <location>
        <begin position="83"/>
        <end position="181"/>
    </location>
</feature>
<dbReference type="GO" id="GO:0015344">
    <property type="term" value="F:siderophore uptake transmembrane transporter activity"/>
    <property type="evidence" value="ECO:0007669"/>
    <property type="project" value="TreeGrafter"/>
</dbReference>
<keyword evidence="4 12" id="KW-1134">Transmembrane beta strand</keyword>
<dbReference type="NCBIfam" id="TIGR01783">
    <property type="entry name" value="TonB-siderophor"/>
    <property type="match status" value="1"/>
</dbReference>
<dbReference type="EMBL" id="NOXS01000031">
    <property type="protein sequence ID" value="OYQ19486.1"/>
    <property type="molecule type" value="Genomic_DNA"/>
</dbReference>
<keyword evidence="11 12" id="KW-0998">Cell outer membrane</keyword>
<evidence type="ECO:0000256" key="15">
    <source>
        <dbReference type="SAM" id="SignalP"/>
    </source>
</evidence>
<feature type="domain" description="TonB-dependent receptor-like beta-barrel" evidence="16">
    <location>
        <begin position="263"/>
        <end position="704"/>
    </location>
</feature>
<evidence type="ECO:0000256" key="1">
    <source>
        <dbReference type="ARBA" id="ARBA00004571"/>
    </source>
</evidence>
<dbReference type="InterPro" id="IPR000531">
    <property type="entry name" value="Beta-barrel_TonB"/>
</dbReference>
<gene>
    <name evidence="18" type="ORF">CHR90_08690</name>
</gene>
<evidence type="ECO:0000256" key="10">
    <source>
        <dbReference type="ARBA" id="ARBA00023170"/>
    </source>
</evidence>
<keyword evidence="3 12" id="KW-0813">Transport</keyword>
<evidence type="ECO:0000256" key="13">
    <source>
        <dbReference type="RuleBase" id="RU003357"/>
    </source>
</evidence>
<evidence type="ECO:0000259" key="17">
    <source>
        <dbReference type="Pfam" id="PF07715"/>
    </source>
</evidence>
<keyword evidence="7" id="KW-0406">Ion transport</keyword>
<dbReference type="Gene3D" id="2.40.170.20">
    <property type="entry name" value="TonB-dependent receptor, beta-barrel domain"/>
    <property type="match status" value="1"/>
</dbReference>
<evidence type="ECO:0000256" key="2">
    <source>
        <dbReference type="ARBA" id="ARBA00009810"/>
    </source>
</evidence>
<keyword evidence="6 15" id="KW-0732">Signal</keyword>
<evidence type="ECO:0000313" key="19">
    <source>
        <dbReference type="Proteomes" id="UP000216361"/>
    </source>
</evidence>
<dbReference type="GO" id="GO:0038023">
    <property type="term" value="F:signaling receptor activity"/>
    <property type="evidence" value="ECO:0007669"/>
    <property type="project" value="InterPro"/>
</dbReference>
<proteinExistence type="inferred from homology"/>
<evidence type="ECO:0000256" key="7">
    <source>
        <dbReference type="ARBA" id="ARBA00023065"/>
    </source>
</evidence>
<accession>A0A255XR61</accession>
<dbReference type="Pfam" id="PF07715">
    <property type="entry name" value="Plug"/>
    <property type="match status" value="1"/>
</dbReference>
<dbReference type="PROSITE" id="PS52016">
    <property type="entry name" value="TONB_DEPENDENT_REC_3"/>
    <property type="match status" value="1"/>
</dbReference>
<evidence type="ECO:0000259" key="16">
    <source>
        <dbReference type="Pfam" id="PF00593"/>
    </source>
</evidence>
<comment type="similarity">
    <text evidence="2 12 13">Belongs to the TonB-dependent receptor family.</text>
</comment>
<keyword evidence="10" id="KW-0675">Receptor</keyword>
<dbReference type="Gene3D" id="2.170.130.10">
    <property type="entry name" value="TonB-dependent receptor, plug domain"/>
    <property type="match status" value="1"/>
</dbReference>
<evidence type="ECO:0000256" key="6">
    <source>
        <dbReference type="ARBA" id="ARBA00022729"/>
    </source>
</evidence>
<dbReference type="CDD" id="cd01347">
    <property type="entry name" value="ligand_gated_channel"/>
    <property type="match status" value="1"/>
</dbReference>
<dbReference type="Proteomes" id="UP000216361">
    <property type="component" value="Unassembled WGS sequence"/>
</dbReference>
<dbReference type="FunFam" id="2.170.130.10:FF:000001">
    <property type="entry name" value="Catecholate siderophore TonB-dependent receptor"/>
    <property type="match status" value="1"/>
</dbReference>
<organism evidence="18 19">
    <name type="scientific">Elstera cyanobacteriorum</name>
    <dbReference type="NCBI Taxonomy" id="2022747"/>
    <lineage>
        <taxon>Bacteria</taxon>
        <taxon>Pseudomonadati</taxon>
        <taxon>Pseudomonadota</taxon>
        <taxon>Alphaproteobacteria</taxon>
        <taxon>Rhodospirillales</taxon>
        <taxon>Rhodospirillaceae</taxon>
        <taxon>Elstera</taxon>
    </lineage>
</organism>
<name>A0A255XR61_9PROT</name>
<feature type="region of interest" description="Disordered" evidence="14">
    <location>
        <begin position="53"/>
        <end position="74"/>
    </location>
</feature>
<keyword evidence="8 13" id="KW-0798">TonB box</keyword>
<dbReference type="GO" id="GO:0009279">
    <property type="term" value="C:cell outer membrane"/>
    <property type="evidence" value="ECO:0007669"/>
    <property type="project" value="UniProtKB-SubCell"/>
</dbReference>
<evidence type="ECO:0000256" key="14">
    <source>
        <dbReference type="SAM" id="MobiDB-lite"/>
    </source>
</evidence>
<dbReference type="PANTHER" id="PTHR32552">
    <property type="entry name" value="FERRICHROME IRON RECEPTOR-RELATED"/>
    <property type="match status" value="1"/>
</dbReference>
<feature type="signal peptide" evidence="15">
    <location>
        <begin position="1"/>
        <end position="33"/>
    </location>
</feature>
<dbReference type="OrthoDB" id="9760333at2"/>
<dbReference type="InterPro" id="IPR010105">
    <property type="entry name" value="TonB_sidphr_rcpt"/>
</dbReference>
<evidence type="ECO:0000256" key="5">
    <source>
        <dbReference type="ARBA" id="ARBA00022692"/>
    </source>
</evidence>
<dbReference type="InterPro" id="IPR037066">
    <property type="entry name" value="Plug_dom_sf"/>
</dbReference>
<protein>
    <recommendedName>
        <fullName evidence="20">TonB-dependent siderophore receptor</fullName>
    </recommendedName>
</protein>
<sequence length="737" mass="79928">MRSPDPSATPRRLPLALAAAALPLAGAFFPAAAQTPASAPKNTVLPAVTVEDKAAKPDANPNANPNAPLAVERSANPKFVKPLLDTPKSVTAITKEQIQESGATSLRDVMRQQPGVTLGTGEGGNAFGDRIFIRGFDARNDVFIDGLRDPGVISRETFAVEQLEVVKGPSSTIGGRGTTGGSVDIVTKTPTDKNFIKGEGSVGTDNYRRLTADVNQVISDRFAVRFNGLIHDTDVAGRKEVFDKRYGGAVAAQIKPADDWKITLDYYHLNTDAMPDWGIPYDTRANAPFNVPRDTFYGIVGRDYWKTQADIGTVRVEGKLNSNLKLDVRTRYGVTGNDYVISAPEGVNLAALTVGSNAKTREQTNKYGGLQANLIYDLDSSFGQHTFVAGTEISREKVFNRAPGVTPRSITQPIYNPNPNYPWTGQITGGTSISDTTVDTRAFYLSDTLELSDQWQVSGGIRYDHYDIGAYSGPGDYSATANRATYEKGFFNWNLGLVYKPVPYASLYGAVSTSSNPPGEQIDGGTSAGYGGLAPGYAQYSPERNTNFEIGTKWQLFDRRLNVNAAIFYTLKDEMLVNSGTRFSNGGSARSAGFEIGVAGNITDDWSVTGGYTYLDAKVTDNPLNPSVKNKKLANIAKHSLLLQTKYQVTEAFSIGGSANYRSEVNGGTFEALSTKVPSYWRFDLMSEYKINQNASLRLNILNLTDETYYDTLYRSASPFTYVAPGRSAMMSLAVTF</sequence>
<keyword evidence="5 12" id="KW-0812">Transmembrane</keyword>
<dbReference type="PANTHER" id="PTHR32552:SF83">
    <property type="entry name" value="BLR3904 PROTEIN"/>
    <property type="match status" value="1"/>
</dbReference>
<evidence type="ECO:0000256" key="4">
    <source>
        <dbReference type="ARBA" id="ARBA00022452"/>
    </source>
</evidence>
<feature type="compositionally biased region" description="Low complexity" evidence="14">
    <location>
        <begin position="57"/>
        <end position="68"/>
    </location>
</feature>
<comment type="caution">
    <text evidence="18">The sequence shown here is derived from an EMBL/GenBank/DDBJ whole genome shotgun (WGS) entry which is preliminary data.</text>
</comment>
<dbReference type="InterPro" id="IPR036942">
    <property type="entry name" value="Beta-barrel_TonB_sf"/>
</dbReference>
<dbReference type="InterPro" id="IPR012910">
    <property type="entry name" value="Plug_dom"/>
</dbReference>
<evidence type="ECO:0000256" key="9">
    <source>
        <dbReference type="ARBA" id="ARBA00023136"/>
    </source>
</evidence>
<dbReference type="AlphaFoldDB" id="A0A255XR61"/>
<comment type="subcellular location">
    <subcellularLocation>
        <location evidence="1 12">Cell outer membrane</location>
        <topology evidence="1 12">Multi-pass membrane protein</topology>
    </subcellularLocation>
</comment>
<evidence type="ECO:0000256" key="12">
    <source>
        <dbReference type="PROSITE-ProRule" id="PRU01360"/>
    </source>
</evidence>
<evidence type="ECO:0000256" key="3">
    <source>
        <dbReference type="ARBA" id="ARBA00022448"/>
    </source>
</evidence>
<evidence type="ECO:0008006" key="20">
    <source>
        <dbReference type="Google" id="ProtNLM"/>
    </source>
</evidence>
<evidence type="ECO:0000256" key="11">
    <source>
        <dbReference type="ARBA" id="ARBA00023237"/>
    </source>
</evidence>
<dbReference type="SUPFAM" id="SSF56935">
    <property type="entry name" value="Porins"/>
    <property type="match status" value="1"/>
</dbReference>
<keyword evidence="19" id="KW-1185">Reference proteome</keyword>
<evidence type="ECO:0000256" key="8">
    <source>
        <dbReference type="ARBA" id="ARBA00023077"/>
    </source>
</evidence>
<dbReference type="GO" id="GO:0015891">
    <property type="term" value="P:siderophore transport"/>
    <property type="evidence" value="ECO:0007669"/>
    <property type="project" value="InterPro"/>
</dbReference>
<dbReference type="RefSeq" id="WP_094408591.1">
    <property type="nucleotide sequence ID" value="NZ_BMJZ01000004.1"/>
</dbReference>
<keyword evidence="9 12" id="KW-0472">Membrane</keyword>
<evidence type="ECO:0000313" key="18">
    <source>
        <dbReference type="EMBL" id="OYQ19486.1"/>
    </source>
</evidence>
<feature type="chain" id="PRO_5012084229" description="TonB-dependent siderophore receptor" evidence="15">
    <location>
        <begin position="34"/>
        <end position="737"/>
    </location>
</feature>
<dbReference type="InterPro" id="IPR039426">
    <property type="entry name" value="TonB-dep_rcpt-like"/>
</dbReference>
<dbReference type="Pfam" id="PF00593">
    <property type="entry name" value="TonB_dep_Rec_b-barrel"/>
    <property type="match status" value="1"/>
</dbReference>
<reference evidence="18 19" key="1">
    <citation type="submission" date="2017-07" db="EMBL/GenBank/DDBJ databases">
        <title>Elstera cyanobacteriorum sp. nov., a novel bacterium isolated from cyanobacterial aggregates in a eutrophic lake.</title>
        <authorList>
            <person name="Cai H."/>
        </authorList>
    </citation>
    <scope>NUCLEOTIDE SEQUENCE [LARGE SCALE GENOMIC DNA]</scope>
    <source>
        <strain evidence="18 19">TH019</strain>
    </source>
</reference>